<evidence type="ECO:0000256" key="1">
    <source>
        <dbReference type="ARBA" id="ARBA00006336"/>
    </source>
</evidence>
<dbReference type="PANTHER" id="PTHR11080">
    <property type="entry name" value="PYRAZINAMIDASE/NICOTINAMIDASE"/>
    <property type="match status" value="1"/>
</dbReference>
<proteinExistence type="inferred from homology"/>
<keyword evidence="3" id="KW-0479">Metal-binding</keyword>
<evidence type="ECO:0000256" key="6">
    <source>
        <dbReference type="ARBA" id="ARBA00039017"/>
    </source>
</evidence>
<keyword evidence="4" id="KW-0378">Hydrolase</keyword>
<name>A0A7M5V061_9CNID</name>
<evidence type="ECO:0000259" key="8">
    <source>
        <dbReference type="Pfam" id="PF00857"/>
    </source>
</evidence>
<keyword evidence="2" id="KW-0662">Pyridine nucleotide biosynthesis</keyword>
<dbReference type="RefSeq" id="XP_066933530.1">
    <property type="nucleotide sequence ID" value="XM_067077429.1"/>
</dbReference>
<dbReference type="SUPFAM" id="SSF52499">
    <property type="entry name" value="Isochorismatase-like hydrolases"/>
    <property type="match status" value="1"/>
</dbReference>
<dbReference type="GO" id="GO:0019363">
    <property type="term" value="P:pyridine nucleotide biosynthetic process"/>
    <property type="evidence" value="ECO:0007669"/>
    <property type="project" value="UniProtKB-KW"/>
</dbReference>
<dbReference type="Proteomes" id="UP000594262">
    <property type="component" value="Unplaced"/>
</dbReference>
<dbReference type="EC" id="3.5.1.19" evidence="6"/>
<accession>A0A7M5V061</accession>
<comment type="pathway">
    <text evidence="5">Cofactor biosynthesis; nicotinate biosynthesis; nicotinate from nicotinamide: step 1/1.</text>
</comment>
<dbReference type="InterPro" id="IPR052347">
    <property type="entry name" value="Isochorismatase_Nicotinamidase"/>
</dbReference>
<dbReference type="CDD" id="cd01011">
    <property type="entry name" value="nicotinamidase"/>
    <property type="match status" value="1"/>
</dbReference>
<dbReference type="EnsemblMetazoa" id="CLYHEMT008953.1">
    <property type="protein sequence ID" value="CLYHEMP008953.1"/>
    <property type="gene ID" value="CLYHEMG008953"/>
</dbReference>
<dbReference type="InterPro" id="IPR000868">
    <property type="entry name" value="Isochorismatase-like_dom"/>
</dbReference>
<dbReference type="Gene3D" id="3.40.50.850">
    <property type="entry name" value="Isochorismatase-like"/>
    <property type="match status" value="1"/>
</dbReference>
<comment type="similarity">
    <text evidence="1">Belongs to the isochorismatase family.</text>
</comment>
<dbReference type="Pfam" id="PF00857">
    <property type="entry name" value="Isochorismatase"/>
    <property type="match status" value="1"/>
</dbReference>
<dbReference type="OrthoDB" id="167809at2759"/>
<dbReference type="GO" id="GO:0046872">
    <property type="term" value="F:metal ion binding"/>
    <property type="evidence" value="ECO:0007669"/>
    <property type="project" value="UniProtKB-KW"/>
</dbReference>
<dbReference type="InterPro" id="IPR036380">
    <property type="entry name" value="Isochorismatase-like_sf"/>
</dbReference>
<organism evidence="9 10">
    <name type="scientific">Clytia hemisphaerica</name>
    <dbReference type="NCBI Taxonomy" id="252671"/>
    <lineage>
        <taxon>Eukaryota</taxon>
        <taxon>Metazoa</taxon>
        <taxon>Cnidaria</taxon>
        <taxon>Hydrozoa</taxon>
        <taxon>Hydroidolina</taxon>
        <taxon>Leptothecata</taxon>
        <taxon>Obeliida</taxon>
        <taxon>Clytiidae</taxon>
        <taxon>Clytia</taxon>
    </lineage>
</organism>
<evidence type="ECO:0000256" key="3">
    <source>
        <dbReference type="ARBA" id="ARBA00022723"/>
    </source>
</evidence>
<sequence length="341" mass="38882">MKLLKISGYFDYLREGEEESGEEERDFSEQKCLEVLQNLQMEQYEEIADIPMSALDDLFLEVIGGDKYIKMDPNQEQDVLDLFEECTVDKKVDLEMMAKVLGYLLRRDCSKKTALLVVDVQNDFISGSLALKNSPANQDGEEIVEVVNNILEEHPFDAVVYTTDWHPEDHCSFYTNVSKYPLHESSTVSAEEAKVLDKVVYDGDKPIEQVLWPPHCIQESEGAELHSELNVKEDSIRILKGTHPQIDSYSAFWDNGRSTQTILFQEFIDRKITHVFVCGLATDFCVAYTAFDSNTHGFQTFVIEDACRGVCDESIEGMKTKEKRNGIKIIESSDIKDIIEI</sequence>
<feature type="domain" description="Isochorismatase-like" evidence="8">
    <location>
        <begin position="113"/>
        <end position="311"/>
    </location>
</feature>
<evidence type="ECO:0000256" key="7">
    <source>
        <dbReference type="ARBA" id="ARBA00043224"/>
    </source>
</evidence>
<dbReference type="PANTHER" id="PTHR11080:SF2">
    <property type="entry name" value="LD05707P"/>
    <property type="match status" value="1"/>
</dbReference>
<dbReference type="GO" id="GO:0008936">
    <property type="term" value="F:nicotinamidase activity"/>
    <property type="evidence" value="ECO:0007669"/>
    <property type="project" value="UniProtKB-EC"/>
</dbReference>
<dbReference type="GeneID" id="136821193"/>
<keyword evidence="10" id="KW-1185">Reference proteome</keyword>
<reference evidence="9" key="1">
    <citation type="submission" date="2021-01" db="UniProtKB">
        <authorList>
            <consortium name="EnsemblMetazoa"/>
        </authorList>
    </citation>
    <scope>IDENTIFICATION</scope>
</reference>
<evidence type="ECO:0000256" key="2">
    <source>
        <dbReference type="ARBA" id="ARBA00022642"/>
    </source>
</evidence>
<evidence type="ECO:0000256" key="4">
    <source>
        <dbReference type="ARBA" id="ARBA00022801"/>
    </source>
</evidence>
<protein>
    <recommendedName>
        <fullName evidence="6">nicotinamidase</fullName>
        <ecNumber evidence="6">3.5.1.19</ecNumber>
    </recommendedName>
    <alternativeName>
        <fullName evidence="7">Nicotinamide deamidase</fullName>
    </alternativeName>
</protein>
<evidence type="ECO:0000313" key="10">
    <source>
        <dbReference type="Proteomes" id="UP000594262"/>
    </source>
</evidence>
<dbReference type="AlphaFoldDB" id="A0A7M5V061"/>
<evidence type="ECO:0000313" key="9">
    <source>
        <dbReference type="EnsemblMetazoa" id="CLYHEMP008953.1"/>
    </source>
</evidence>
<evidence type="ECO:0000256" key="5">
    <source>
        <dbReference type="ARBA" id="ARBA00037900"/>
    </source>
</evidence>